<name>A0A9P5TV19_9AGAR</name>
<proteinExistence type="predicted"/>
<organism evidence="2 3">
    <name type="scientific">Rhodocollybia butyracea</name>
    <dbReference type="NCBI Taxonomy" id="206335"/>
    <lineage>
        <taxon>Eukaryota</taxon>
        <taxon>Fungi</taxon>
        <taxon>Dikarya</taxon>
        <taxon>Basidiomycota</taxon>
        <taxon>Agaricomycotina</taxon>
        <taxon>Agaricomycetes</taxon>
        <taxon>Agaricomycetidae</taxon>
        <taxon>Agaricales</taxon>
        <taxon>Marasmiineae</taxon>
        <taxon>Omphalotaceae</taxon>
        <taxon>Rhodocollybia</taxon>
    </lineage>
</organism>
<feature type="compositionally biased region" description="Basic and acidic residues" evidence="1">
    <location>
        <begin position="7"/>
        <end position="16"/>
    </location>
</feature>
<evidence type="ECO:0000313" key="3">
    <source>
        <dbReference type="Proteomes" id="UP000772434"/>
    </source>
</evidence>
<accession>A0A9P5TV19</accession>
<evidence type="ECO:0000256" key="1">
    <source>
        <dbReference type="SAM" id="MobiDB-lite"/>
    </source>
</evidence>
<sequence length="164" mass="18362">MVAYVKKQFEDHKKSWPADAPTPIRLAEEPPVEGEKPPVKKAEPRVKHYLEKASFPYQAEFTALGKDYVAIIDDKGRGMLYVFKTPKSVSPIEITPGLVNIYGESEAIQKQGEASQAGFPKSIAEMKDLRNPKLAGYTVIKDPKKGREGDVKKVDKEVNFGSRW</sequence>
<dbReference type="AlphaFoldDB" id="A0A9P5TV19"/>
<dbReference type="EMBL" id="JADNRY010001014">
    <property type="protein sequence ID" value="KAF9022576.1"/>
    <property type="molecule type" value="Genomic_DNA"/>
</dbReference>
<keyword evidence="3" id="KW-1185">Reference proteome</keyword>
<reference evidence="2" key="1">
    <citation type="submission" date="2020-11" db="EMBL/GenBank/DDBJ databases">
        <authorList>
            <consortium name="DOE Joint Genome Institute"/>
            <person name="Ahrendt S."/>
            <person name="Riley R."/>
            <person name="Andreopoulos W."/>
            <person name="Labutti K."/>
            <person name="Pangilinan J."/>
            <person name="Ruiz-Duenas F.J."/>
            <person name="Barrasa J.M."/>
            <person name="Sanchez-Garcia M."/>
            <person name="Camarero S."/>
            <person name="Miyauchi S."/>
            <person name="Serrano A."/>
            <person name="Linde D."/>
            <person name="Babiker R."/>
            <person name="Drula E."/>
            <person name="Ayuso-Fernandez I."/>
            <person name="Pacheco R."/>
            <person name="Padilla G."/>
            <person name="Ferreira P."/>
            <person name="Barriuso J."/>
            <person name="Kellner H."/>
            <person name="Castanera R."/>
            <person name="Alfaro M."/>
            <person name="Ramirez L."/>
            <person name="Pisabarro A.G."/>
            <person name="Kuo A."/>
            <person name="Tritt A."/>
            <person name="Lipzen A."/>
            <person name="He G."/>
            <person name="Yan M."/>
            <person name="Ng V."/>
            <person name="Cullen D."/>
            <person name="Martin F."/>
            <person name="Rosso M.-N."/>
            <person name="Henrissat B."/>
            <person name="Hibbett D."/>
            <person name="Martinez A.T."/>
            <person name="Grigoriev I.V."/>
        </authorList>
    </citation>
    <scope>NUCLEOTIDE SEQUENCE</scope>
    <source>
        <strain evidence="2">AH 40177</strain>
    </source>
</reference>
<protein>
    <submittedName>
        <fullName evidence="2">Uncharacterized protein</fullName>
    </submittedName>
</protein>
<dbReference type="Proteomes" id="UP000772434">
    <property type="component" value="Unassembled WGS sequence"/>
</dbReference>
<gene>
    <name evidence="2" type="ORF">BDP27DRAFT_1353268</name>
</gene>
<feature type="region of interest" description="Disordered" evidence="1">
    <location>
        <begin position="1"/>
        <end position="40"/>
    </location>
</feature>
<comment type="caution">
    <text evidence="2">The sequence shown here is derived from an EMBL/GenBank/DDBJ whole genome shotgun (WGS) entry which is preliminary data.</text>
</comment>
<evidence type="ECO:0000313" key="2">
    <source>
        <dbReference type="EMBL" id="KAF9022576.1"/>
    </source>
</evidence>